<feature type="compositionally biased region" description="Basic and acidic residues" evidence="2">
    <location>
        <begin position="665"/>
        <end position="676"/>
    </location>
</feature>
<evidence type="ECO:0000256" key="2">
    <source>
        <dbReference type="SAM" id="MobiDB-lite"/>
    </source>
</evidence>
<feature type="compositionally biased region" description="Low complexity" evidence="2">
    <location>
        <begin position="64"/>
        <end position="76"/>
    </location>
</feature>
<dbReference type="Proteomes" id="UP000001803">
    <property type="component" value="Chromosome"/>
</dbReference>
<feature type="region of interest" description="Disordered" evidence="2">
    <location>
        <begin position="593"/>
        <end position="676"/>
    </location>
</feature>
<reference evidence="3 4" key="1">
    <citation type="journal article" date="2009" name="PLoS ONE">
        <title>Genome sequence of the pathogenic intestinal spirochete Brachyspira hyodysenteriae reveals adaptations to its lifestyle in the porcine large intestine.</title>
        <authorList>
            <person name="Bellgard M.I."/>
            <person name="Wanchanthuek P."/>
            <person name="La T."/>
            <person name="Ryan K."/>
            <person name="Moolhuijzen P."/>
            <person name="Albertyn Z."/>
            <person name="Shaban B."/>
            <person name="Motro Y."/>
            <person name="Dunn D.S."/>
            <person name="Schibeci D."/>
            <person name="Hunter A."/>
            <person name="Barrero R."/>
            <person name="Phillips N.D."/>
            <person name="Hampson D.J."/>
        </authorList>
    </citation>
    <scope>NUCLEOTIDE SEQUENCE [LARGE SCALE GENOMIC DNA]</scope>
    <source>
        <strain evidence="4">ATCC 49526 / WA1</strain>
    </source>
</reference>
<dbReference type="STRING" id="565034.BHWA1_01475"/>
<dbReference type="RefSeq" id="WP_012670989.1">
    <property type="nucleotide sequence ID" value="NC_012225.1"/>
</dbReference>
<protein>
    <submittedName>
        <fullName evidence="3">Uncharacterized protein</fullName>
    </submittedName>
</protein>
<dbReference type="GeneID" id="63962571"/>
<feature type="coiled-coil region" evidence="1">
    <location>
        <begin position="310"/>
        <end position="345"/>
    </location>
</feature>
<dbReference type="AlphaFoldDB" id="A0A3B6VBJ1"/>
<proteinExistence type="predicted"/>
<name>A0A3B6VBJ1_BRAHW</name>
<feature type="compositionally biased region" description="Acidic residues" evidence="2">
    <location>
        <begin position="653"/>
        <end position="664"/>
    </location>
</feature>
<feature type="compositionally biased region" description="Low complexity" evidence="2">
    <location>
        <begin position="593"/>
        <end position="632"/>
    </location>
</feature>
<evidence type="ECO:0000256" key="1">
    <source>
        <dbReference type="SAM" id="Coils"/>
    </source>
</evidence>
<feature type="region of interest" description="Disordered" evidence="2">
    <location>
        <begin position="40"/>
        <end position="90"/>
    </location>
</feature>
<dbReference type="EMBL" id="CP001357">
    <property type="protein sequence ID" value="ACN83947.1"/>
    <property type="molecule type" value="Genomic_DNA"/>
</dbReference>
<keyword evidence="4" id="KW-1185">Reference proteome</keyword>
<keyword evidence="1" id="KW-0175">Coiled coil</keyword>
<evidence type="ECO:0000313" key="3">
    <source>
        <dbReference type="EMBL" id="ACN83947.1"/>
    </source>
</evidence>
<accession>A0A3B6VBJ1</accession>
<dbReference type="KEGG" id="bhy:BHWA1_01475"/>
<evidence type="ECO:0000313" key="4">
    <source>
        <dbReference type="Proteomes" id="UP000001803"/>
    </source>
</evidence>
<organism evidence="3 4">
    <name type="scientific">Brachyspira hyodysenteriae (strain ATCC 49526 / WA1)</name>
    <dbReference type="NCBI Taxonomy" id="565034"/>
    <lineage>
        <taxon>Bacteria</taxon>
        <taxon>Pseudomonadati</taxon>
        <taxon>Spirochaetota</taxon>
        <taxon>Spirochaetia</taxon>
        <taxon>Brachyspirales</taxon>
        <taxon>Brachyspiraceae</taxon>
        <taxon>Brachyspira</taxon>
    </lineage>
</organism>
<sequence length="676" mass="77089">MGDIDNTRDRLKLDELNKDARKDLFNKFVDAGGEVVADKKRDNGNTLVGSSKKGQNVVGGGNSGRSSKGSSFANSKSDAKDKNNKSSSTITIPNKKNNGLFFNVKLWFNALSSGVITLMGGNVNPKFLNFIDKNVIAALLEMDTLIFNALNPSEASDIDAKAKHQKVISQFSKTLDDLELLERIKDQYNEGVYKDFLRPYKELNSTVMAESYIKEIKAMFRPLYVLHAYSSRIKLAGEKAMFAYAMVDNISKGIVNSRISAFKRAVDLIYGKYYPKLFTLLQYASKEPLETINDFNRYLNITDEDILGYYTKLRKEKEKLQETKIEQAKENIGKQKDNEEEKLSKVESIGIKLIDKCVSFKKSDNNIEYEADPFFIVPIKDKIYRIKVLIDFLDREYSAVFVSNKVRYNLVYDNQVRTDYKNDFNNIFLSLSDTNSRLNEYSELCKTINKVEEDKTMRFEQRVSMLSDKNGQRSYLAKNLRNTFVSIITPFKRKLDKLLLDKEERERIIENPNDILTFSAEVGKTKKRIQGYNVMKALTEAYYFISGFNYLITQGELSGAGILIEGDDNDEAYTNVAEKQESIESVVTTDNAAENANQKDNAENNNENQTNENEESNYNAENANDNASNSDEIVLGNDGFNESLKDEDLFVNPEEENDEENLSEDTEKKDEEDIKQ</sequence>
<gene>
    <name evidence="3" type="ordered locus">BHWA1_01475</name>
</gene>